<feature type="repeat" description="RCC1" evidence="2">
    <location>
        <begin position="963"/>
        <end position="1013"/>
    </location>
</feature>
<dbReference type="SUPFAM" id="SSF50978">
    <property type="entry name" value="WD40 repeat-like"/>
    <property type="match status" value="1"/>
</dbReference>
<proteinExistence type="predicted"/>
<dbReference type="InterPro" id="IPR036322">
    <property type="entry name" value="WD40_repeat_dom_sf"/>
</dbReference>
<evidence type="ECO:0000256" key="2">
    <source>
        <dbReference type="PROSITE-ProRule" id="PRU00235"/>
    </source>
</evidence>
<feature type="domain" description="RCC1-like" evidence="4">
    <location>
        <begin position="940"/>
        <end position="1167"/>
    </location>
</feature>
<dbReference type="Proteomes" id="UP000828390">
    <property type="component" value="Unassembled WGS sequence"/>
</dbReference>
<dbReference type="SUPFAM" id="SSF50985">
    <property type="entry name" value="RCC1/BLIP-II"/>
    <property type="match status" value="2"/>
</dbReference>
<feature type="repeat" description="RCC1" evidence="2">
    <location>
        <begin position="911"/>
        <end position="962"/>
    </location>
</feature>
<name>A0A9D4QVM9_DREPO</name>
<organism evidence="5 6">
    <name type="scientific">Dreissena polymorpha</name>
    <name type="common">Zebra mussel</name>
    <name type="synonym">Mytilus polymorpha</name>
    <dbReference type="NCBI Taxonomy" id="45954"/>
    <lineage>
        <taxon>Eukaryota</taxon>
        <taxon>Metazoa</taxon>
        <taxon>Spiralia</taxon>
        <taxon>Lophotrochozoa</taxon>
        <taxon>Mollusca</taxon>
        <taxon>Bivalvia</taxon>
        <taxon>Autobranchia</taxon>
        <taxon>Heteroconchia</taxon>
        <taxon>Euheterodonta</taxon>
        <taxon>Imparidentia</taxon>
        <taxon>Neoheterodontei</taxon>
        <taxon>Myida</taxon>
        <taxon>Dreissenoidea</taxon>
        <taxon>Dreissenidae</taxon>
        <taxon>Dreissena</taxon>
    </lineage>
</organism>
<reference evidence="5" key="1">
    <citation type="journal article" date="2019" name="bioRxiv">
        <title>The Genome of the Zebra Mussel, Dreissena polymorpha: A Resource for Invasive Species Research.</title>
        <authorList>
            <person name="McCartney M.A."/>
            <person name="Auch B."/>
            <person name="Kono T."/>
            <person name="Mallez S."/>
            <person name="Zhang Y."/>
            <person name="Obille A."/>
            <person name="Becker A."/>
            <person name="Abrahante J.E."/>
            <person name="Garbe J."/>
            <person name="Badalamenti J.P."/>
            <person name="Herman A."/>
            <person name="Mangelson H."/>
            <person name="Liachko I."/>
            <person name="Sullivan S."/>
            <person name="Sone E.D."/>
            <person name="Koren S."/>
            <person name="Silverstein K.A.T."/>
            <person name="Beckman K.B."/>
            <person name="Gohl D.M."/>
        </authorList>
    </citation>
    <scope>NUCLEOTIDE SEQUENCE</scope>
    <source>
        <strain evidence="5">Duluth1</strain>
        <tissue evidence="5">Whole animal</tissue>
    </source>
</reference>
<gene>
    <name evidence="5" type="ORF">DPMN_087494</name>
</gene>
<keyword evidence="1" id="KW-0677">Repeat</keyword>
<dbReference type="Pfam" id="PF00415">
    <property type="entry name" value="RCC1"/>
    <property type="match status" value="2"/>
</dbReference>
<feature type="repeat" description="RCC1" evidence="2">
    <location>
        <begin position="1082"/>
        <end position="1133"/>
    </location>
</feature>
<evidence type="ECO:0000256" key="3">
    <source>
        <dbReference type="SAM" id="MobiDB-lite"/>
    </source>
</evidence>
<dbReference type="InterPro" id="IPR009091">
    <property type="entry name" value="RCC1/BLIP-II"/>
</dbReference>
<dbReference type="PANTHER" id="PTHR22870:SF408">
    <property type="entry name" value="OS09G0560450 PROTEIN"/>
    <property type="match status" value="1"/>
</dbReference>
<dbReference type="Gene3D" id="2.130.10.30">
    <property type="entry name" value="Regulator of chromosome condensation 1/beta-lactamase-inhibitor protein II"/>
    <property type="match status" value="2"/>
</dbReference>
<evidence type="ECO:0000256" key="1">
    <source>
        <dbReference type="ARBA" id="ARBA00022737"/>
    </source>
</evidence>
<dbReference type="EMBL" id="JAIWYP010000003">
    <property type="protein sequence ID" value="KAH3845219.1"/>
    <property type="molecule type" value="Genomic_DNA"/>
</dbReference>
<dbReference type="PANTHER" id="PTHR22870">
    <property type="entry name" value="REGULATOR OF CHROMOSOME CONDENSATION"/>
    <property type="match status" value="1"/>
</dbReference>
<reference evidence="5" key="2">
    <citation type="submission" date="2020-11" db="EMBL/GenBank/DDBJ databases">
        <authorList>
            <person name="McCartney M.A."/>
            <person name="Auch B."/>
            <person name="Kono T."/>
            <person name="Mallez S."/>
            <person name="Becker A."/>
            <person name="Gohl D.M."/>
            <person name="Silverstein K.A.T."/>
            <person name="Koren S."/>
            <person name="Bechman K.B."/>
            <person name="Herman A."/>
            <person name="Abrahante J.E."/>
            <person name="Garbe J."/>
        </authorList>
    </citation>
    <scope>NUCLEOTIDE SEQUENCE</scope>
    <source>
        <strain evidence="5">Duluth1</strain>
        <tissue evidence="5">Whole animal</tissue>
    </source>
</reference>
<feature type="region of interest" description="Disordered" evidence="3">
    <location>
        <begin position="700"/>
        <end position="720"/>
    </location>
</feature>
<dbReference type="PROSITE" id="PS00626">
    <property type="entry name" value="RCC1_2"/>
    <property type="match status" value="2"/>
</dbReference>
<sequence length="1592" mass="178756">MYTLFNLVRLITVKDDVKPVTFECFAWRQHGETSLLSLACSNGFIILRYCNSGCTPVVKQLPWPQDHPIKSMCFDPTVTWLLVLTDNGNIFIIPAVPMLDPSIQVNQLWSIDDVTIVTVWKPRGTPTHMVWWQTLDGRHIAIIATKLGELCFIDLERRVKVTERCVDEHVSSTELIQDDQQTITSLLVTGKTGKQWKMLLEKKWARLSLQEADMAHELGYENLDGHTITFITILDKTVLVENQEDMFAPVLLTQFSRSVTLNPQYAKGRHLVTAYCTKNSTYEVFASDMEHSPLFVYKLPIGSLFTTFTDRLTFLASKLAGDQKLTIVSNQRAEVSDSSEHDFNKDSVVQQFEIPPDEKLVSILAKPFPFYWHEKLEEDHHKHLADTDDHKNAESLPSAYNIILNSHTVLDGCIVITNNTVYECRPRISPERLFLELCISQSDSSLVEQLGISLGLDLNFLFEIASDYLLSHGNCKQATRLFHLSKGSPISRIASFSKYGYVHEILPYLQQLLRKGNSELNLDDHRKLVELGLYGLVYRLTLEPDNEELINNFKQFLVDYAEHEDTQKLTIQLLTEAGLLNILMEFTMARGLVIEALQSLTEKFQYTLPDQTVDMLIGRGFGAHLAQVASGAFLHVLELHKVIQIFCERPQLVSRFSHLLLSNLCDLDTKQLLDLACALDPSQPIIRGFIQRKMRSRQRTSSVTSLTGSGEFGESVSNRNTVTGSRSMDAVKMVHTFLMVVLHLNQRRTENGEPVNTDLLYTDIPTLLKQLAQSACKEKQKVSIKPLLVGAGQTHAAAVTRHGDLYTWGRNSLGRLGHGEQKASSQTSGPCKVATFATLQIKVLSVACGLNHTLALTQQGVYSWGSSAYGQVGLGTTHVYTRPMLIEELCGVVCSAIDCGQYHSLALTDTAQVYSWGWGVHGQLGHGDTEERLVPRCITALSNQSIVQIAGGYCHTIVLNNQGEVYTFGCGFFGQLGLATTNKHTTPVKVTLIPDKVIAIATKYFHSVAVTAQNVVYQWGSHPHGLRHFVHSQRRSRQTGNVTFEQVDVHLRPMVVDTSYVHGRIKQVFCGSFHSGVRTKDGEVYTWGRNMDGQLGNGTRSELRLPQMVTTINDRNIRHLTSGGEFNVAMDTEGQLFVWGRNEFCQLGMHASDVRQTTKVIKFTGSKNVGQDLTEILVPAPLSLNPLSPSATVGSPWHQTDSGSLMSWTEEDAEDETSLHIPNLQEVGDSQYGRLVVPVILQVCYVVTSLNISNLQEVGDSQYGRLVVPVILQCVPSLTNYSSLLRQAIDMKDWVLAASLNACTQEYPQAFGYHLMAIRMNQSAADPQEMLKSCLKATNYYYRLIEEAGIQGRSLEEDRREFLYQLFYHWEQMSDSVTDLEQFLSAHLDDLACLLATILFSTSESTDSQEKKELYQPSTAFLSKFSARFKLQISSVLLKQISLIENAQFASSSAYQSIQKLGGDAFETIPNAMLDGDKLPYDQLWLDILQNLQKGQDTRNYIYVTHNELDRLQDRVSSGDQGQITRAVFFTCGHYYTKDLFTNEIERFNLESFIGGFKLPETLSVIREYYSRKEAMPLACPRCVLSALNTAV</sequence>
<accession>A0A9D4QVM9</accession>
<comment type="caution">
    <text evidence="5">The sequence shown here is derived from an EMBL/GenBank/DDBJ whole genome shotgun (WGS) entry which is preliminary data.</text>
</comment>
<dbReference type="Pfam" id="PF25390">
    <property type="entry name" value="WD40_RLD"/>
    <property type="match status" value="1"/>
</dbReference>
<dbReference type="PRINTS" id="PR00633">
    <property type="entry name" value="RCCNDNSATION"/>
</dbReference>
<evidence type="ECO:0000313" key="5">
    <source>
        <dbReference type="EMBL" id="KAH3845219.1"/>
    </source>
</evidence>
<dbReference type="PROSITE" id="PS50012">
    <property type="entry name" value="RCC1_3"/>
    <property type="match status" value="5"/>
</dbReference>
<protein>
    <recommendedName>
        <fullName evidence="4">RCC1-like domain-containing protein</fullName>
    </recommendedName>
</protein>
<keyword evidence="6" id="KW-1185">Reference proteome</keyword>
<dbReference type="InterPro" id="IPR000408">
    <property type="entry name" value="Reg_chr_condens"/>
</dbReference>
<dbReference type="InterPro" id="IPR058923">
    <property type="entry name" value="RCC1-like_dom"/>
</dbReference>
<feature type="repeat" description="RCC1" evidence="2">
    <location>
        <begin position="803"/>
        <end position="859"/>
    </location>
</feature>
<evidence type="ECO:0000313" key="6">
    <source>
        <dbReference type="Proteomes" id="UP000828390"/>
    </source>
</evidence>
<evidence type="ECO:0000259" key="4">
    <source>
        <dbReference type="Pfam" id="PF25390"/>
    </source>
</evidence>
<feature type="repeat" description="RCC1" evidence="2">
    <location>
        <begin position="859"/>
        <end position="910"/>
    </location>
</feature>
<dbReference type="InterPro" id="IPR051210">
    <property type="entry name" value="Ub_ligase/GEF_domain"/>
</dbReference>